<organism evidence="1 2">
    <name type="scientific">Flavobacterium album</name>
    <dbReference type="NCBI Taxonomy" id="2175091"/>
    <lineage>
        <taxon>Bacteria</taxon>
        <taxon>Pseudomonadati</taxon>
        <taxon>Bacteroidota</taxon>
        <taxon>Flavobacteriia</taxon>
        <taxon>Flavobacteriales</taxon>
        <taxon>Flavobacteriaceae</taxon>
        <taxon>Flavobacterium</taxon>
    </lineage>
</organism>
<dbReference type="RefSeq" id="WP_108778307.1">
    <property type="nucleotide sequence ID" value="NZ_CP029186.1"/>
</dbReference>
<dbReference type="KEGG" id="falb:HYN59_11010"/>
<dbReference type="EMBL" id="CP029186">
    <property type="protein sequence ID" value="AWH85605.1"/>
    <property type="molecule type" value="Genomic_DNA"/>
</dbReference>
<reference evidence="1 2" key="1">
    <citation type="submission" date="2018-04" db="EMBL/GenBank/DDBJ databases">
        <title>Genome sequencing of Flavobacterium sp. HYN0059.</title>
        <authorList>
            <person name="Yi H."/>
            <person name="Baek C."/>
        </authorList>
    </citation>
    <scope>NUCLEOTIDE SEQUENCE [LARGE SCALE GENOMIC DNA]</scope>
    <source>
        <strain evidence="1 2">HYN0059</strain>
    </source>
</reference>
<name>A0A2S1QYZ0_9FLAO</name>
<dbReference type="OrthoDB" id="839726at2"/>
<protein>
    <submittedName>
        <fullName evidence="1">Uncharacterized protein</fullName>
    </submittedName>
</protein>
<sequence length="94" mass="10523">MKILVNIVLFLFISFLAAPTIVSLIEDEADMSVVYSLTEEEIQKEIKEVKAIPYIESGITFFKEAKVTQLIRSANLQKHDTIAGEICSPPPELI</sequence>
<gene>
    <name evidence="1" type="ORF">HYN59_11010</name>
</gene>
<keyword evidence="2" id="KW-1185">Reference proteome</keyword>
<evidence type="ECO:0000313" key="1">
    <source>
        <dbReference type="EMBL" id="AWH85605.1"/>
    </source>
</evidence>
<dbReference type="AlphaFoldDB" id="A0A2S1QYZ0"/>
<evidence type="ECO:0000313" key="2">
    <source>
        <dbReference type="Proteomes" id="UP000244929"/>
    </source>
</evidence>
<proteinExistence type="predicted"/>
<dbReference type="Proteomes" id="UP000244929">
    <property type="component" value="Chromosome"/>
</dbReference>
<accession>A0A2S1QYZ0</accession>